<comment type="caution">
    <text evidence="3">The sequence shown here is derived from an EMBL/GenBank/DDBJ whole genome shotgun (WGS) entry which is preliminary data.</text>
</comment>
<dbReference type="OrthoDB" id="9798761at2"/>
<evidence type="ECO:0000313" key="4">
    <source>
        <dbReference type="Proteomes" id="UP000253204"/>
    </source>
</evidence>
<organism evidence="3 4">
    <name type="scientific">Vreelandella rituensis</name>
    <dbReference type="NCBI Taxonomy" id="2282306"/>
    <lineage>
        <taxon>Bacteria</taxon>
        <taxon>Pseudomonadati</taxon>
        <taxon>Pseudomonadota</taxon>
        <taxon>Gammaproteobacteria</taxon>
        <taxon>Oceanospirillales</taxon>
        <taxon>Halomonadaceae</taxon>
        <taxon>Vreelandella</taxon>
    </lineage>
</organism>
<dbReference type="InterPro" id="IPR004919">
    <property type="entry name" value="GmrSD_N"/>
</dbReference>
<dbReference type="Proteomes" id="UP000253204">
    <property type="component" value="Unassembled WGS sequence"/>
</dbReference>
<keyword evidence="4" id="KW-1185">Reference proteome</keyword>
<name>A0A368TW87_9GAMM</name>
<evidence type="ECO:0000259" key="1">
    <source>
        <dbReference type="Pfam" id="PF03235"/>
    </source>
</evidence>
<proteinExistence type="predicted"/>
<gene>
    <name evidence="3" type="ORF">DU506_13530</name>
</gene>
<feature type="domain" description="GmrSD restriction endonucleases C-terminal" evidence="2">
    <location>
        <begin position="513"/>
        <end position="592"/>
    </location>
</feature>
<dbReference type="RefSeq" id="WP_114487441.1">
    <property type="nucleotide sequence ID" value="NZ_CBCSHM010000020.1"/>
</dbReference>
<dbReference type="InterPro" id="IPR011089">
    <property type="entry name" value="GmrSD_C"/>
</dbReference>
<dbReference type="AlphaFoldDB" id="A0A368TW87"/>
<dbReference type="PANTHER" id="PTHR35149:SF1">
    <property type="entry name" value="DUF5655 DOMAIN-CONTAINING PROTEIN"/>
    <property type="match status" value="1"/>
</dbReference>
<dbReference type="Pfam" id="PF07510">
    <property type="entry name" value="GmrSD_C"/>
    <property type="match status" value="1"/>
</dbReference>
<dbReference type="EMBL" id="QPIJ01000034">
    <property type="protein sequence ID" value="RCV89045.1"/>
    <property type="molecule type" value="Genomic_DNA"/>
</dbReference>
<sequence>MPVRNELVLKPISELLQKSFFIPAYQRGYRWTRRQVSELLDDIGEFQKQSEESPKSVFYCLQPVVVKQRDGEWELVDGQQRLTTIYIILNYLKDIAALLGKESYRLRYETRPNSAAFLEDISEIRHQENIDFFYMYEAKQAIHEWFEARDGTYKLKFLQTLLNDDEAGKNVKVIWYQINERIDTTTVFTRLNLGKIPLTNAELVKALFLKGLKFNENEHYFGQLKIAKEWDEIERALQSDDFWFFMSNEETEANRIEFVLEIVTKQLPSAVQSIPMHDPYYIFLTFSRWLSESSEPIDRDWEHVKRCFMTLREWYEDHTIFHLVGFLVARDVCVKNIKSLFQDCSTKREFRQALVGMVFKKAFPDLVRGDYESRGSLAKAIEGELTQFSYDSGSSKQSLVSVLLLFNIATLLANPKTNARFQFDRFRKESWDIEHIRSVASEMPESKERQKAWLGGVVNYIENEFEEVPDTLSEDLNNILADAKEVQAGETFDTSAFETLFSRVLDVYAPNNNADLDHSIGNLTLLDSFTNRSYKNAIFPIKRNRVIALDKTATFVPLCTKNAFLKYYSDRVGNMMFWDSQDSKNHQQAMTELLTKLFCTEDLIA</sequence>
<reference evidence="3 4" key="1">
    <citation type="submission" date="2018-07" db="EMBL/GenBank/DDBJ databases">
        <title>Halomonas rutogse sp. nov., isolated from Lake TangqianCo on Tibetan Plateau.</title>
        <authorList>
            <person name="Lu H."/>
            <person name="Xing P."/>
            <person name="Wu Q."/>
        </authorList>
    </citation>
    <scope>NUCLEOTIDE SEQUENCE [LARGE SCALE GENOMIC DNA]</scope>
    <source>
        <strain evidence="3 4">TQ8S</strain>
    </source>
</reference>
<dbReference type="Pfam" id="PF03235">
    <property type="entry name" value="GmrSD_N"/>
    <property type="match status" value="1"/>
</dbReference>
<accession>A0A368TW87</accession>
<evidence type="ECO:0000313" key="3">
    <source>
        <dbReference type="EMBL" id="RCV89045.1"/>
    </source>
</evidence>
<evidence type="ECO:0000259" key="2">
    <source>
        <dbReference type="Pfam" id="PF07510"/>
    </source>
</evidence>
<protein>
    <submittedName>
        <fullName evidence="3">DUF262 domain-containing protein</fullName>
    </submittedName>
</protein>
<feature type="domain" description="GmrSD restriction endonucleases N-terminal" evidence="1">
    <location>
        <begin position="12"/>
        <end position="209"/>
    </location>
</feature>
<dbReference type="PANTHER" id="PTHR35149">
    <property type="entry name" value="SLL5132 PROTEIN"/>
    <property type="match status" value="1"/>
</dbReference>